<gene>
    <name evidence="1" type="ORF">K443DRAFT_671465</name>
</gene>
<dbReference type="Proteomes" id="UP000054477">
    <property type="component" value="Unassembled WGS sequence"/>
</dbReference>
<evidence type="ECO:0000313" key="2">
    <source>
        <dbReference type="Proteomes" id="UP000054477"/>
    </source>
</evidence>
<evidence type="ECO:0000313" key="1">
    <source>
        <dbReference type="EMBL" id="KIK09565.1"/>
    </source>
</evidence>
<reference evidence="1 2" key="1">
    <citation type="submission" date="2014-04" db="EMBL/GenBank/DDBJ databases">
        <authorList>
            <consortium name="DOE Joint Genome Institute"/>
            <person name="Kuo A."/>
            <person name="Kohler A."/>
            <person name="Nagy L.G."/>
            <person name="Floudas D."/>
            <person name="Copeland A."/>
            <person name="Barry K.W."/>
            <person name="Cichocki N."/>
            <person name="Veneault-Fourrey C."/>
            <person name="LaButti K."/>
            <person name="Lindquist E.A."/>
            <person name="Lipzen A."/>
            <person name="Lundell T."/>
            <person name="Morin E."/>
            <person name="Murat C."/>
            <person name="Sun H."/>
            <person name="Tunlid A."/>
            <person name="Henrissat B."/>
            <person name="Grigoriev I.V."/>
            <person name="Hibbett D.S."/>
            <person name="Martin F."/>
            <person name="Nordberg H.P."/>
            <person name="Cantor M.N."/>
            <person name="Hua S.X."/>
        </authorList>
    </citation>
    <scope>NUCLEOTIDE SEQUENCE [LARGE SCALE GENOMIC DNA]</scope>
    <source>
        <strain evidence="1 2">LaAM-08-1</strain>
    </source>
</reference>
<dbReference type="AlphaFoldDB" id="A0A0C9XBD2"/>
<reference evidence="2" key="2">
    <citation type="submission" date="2015-01" db="EMBL/GenBank/DDBJ databases">
        <title>Evolutionary Origins and Diversification of the Mycorrhizal Mutualists.</title>
        <authorList>
            <consortium name="DOE Joint Genome Institute"/>
            <consortium name="Mycorrhizal Genomics Consortium"/>
            <person name="Kohler A."/>
            <person name="Kuo A."/>
            <person name="Nagy L.G."/>
            <person name="Floudas D."/>
            <person name="Copeland A."/>
            <person name="Barry K.W."/>
            <person name="Cichocki N."/>
            <person name="Veneault-Fourrey C."/>
            <person name="LaButti K."/>
            <person name="Lindquist E.A."/>
            <person name="Lipzen A."/>
            <person name="Lundell T."/>
            <person name="Morin E."/>
            <person name="Murat C."/>
            <person name="Riley R."/>
            <person name="Ohm R."/>
            <person name="Sun H."/>
            <person name="Tunlid A."/>
            <person name="Henrissat B."/>
            <person name="Grigoriev I.V."/>
            <person name="Hibbett D.S."/>
            <person name="Martin F."/>
        </authorList>
    </citation>
    <scope>NUCLEOTIDE SEQUENCE [LARGE SCALE GENOMIC DNA]</scope>
    <source>
        <strain evidence="2">LaAM-08-1</strain>
    </source>
</reference>
<dbReference type="EMBL" id="KN838538">
    <property type="protein sequence ID" value="KIK09565.1"/>
    <property type="molecule type" value="Genomic_DNA"/>
</dbReference>
<organism evidence="1 2">
    <name type="scientific">Laccaria amethystina LaAM-08-1</name>
    <dbReference type="NCBI Taxonomy" id="1095629"/>
    <lineage>
        <taxon>Eukaryota</taxon>
        <taxon>Fungi</taxon>
        <taxon>Dikarya</taxon>
        <taxon>Basidiomycota</taxon>
        <taxon>Agaricomycotina</taxon>
        <taxon>Agaricomycetes</taxon>
        <taxon>Agaricomycetidae</taxon>
        <taxon>Agaricales</taxon>
        <taxon>Agaricineae</taxon>
        <taxon>Hydnangiaceae</taxon>
        <taxon>Laccaria</taxon>
    </lineage>
</organism>
<protein>
    <submittedName>
        <fullName evidence="1">Uncharacterized protein</fullName>
    </submittedName>
</protein>
<proteinExistence type="predicted"/>
<accession>A0A0C9XBD2</accession>
<dbReference type="HOGENOM" id="CLU_2542918_0_0_1"/>
<name>A0A0C9XBD2_9AGAR</name>
<keyword evidence="2" id="KW-1185">Reference proteome</keyword>
<sequence length="83" mass="9362">MSPFLNAWIMLMDVDGCYRRITAYDSHLHRRVFEARCPFPGPRKTPLTTCCSTILESRIHGLGATAALANHKITDVKGEFILQ</sequence>